<feature type="domain" description="PAC" evidence="13">
    <location>
        <begin position="532"/>
        <end position="584"/>
    </location>
</feature>
<evidence type="ECO:0000313" key="15">
    <source>
        <dbReference type="Proteomes" id="UP001230156"/>
    </source>
</evidence>
<feature type="domain" description="Histidine kinase" evidence="11">
    <location>
        <begin position="686"/>
        <end position="771"/>
    </location>
</feature>
<dbReference type="SMART" id="SM00065">
    <property type="entry name" value="GAF"/>
    <property type="match status" value="1"/>
</dbReference>
<keyword evidence="7" id="KW-0067">ATP-binding</keyword>
<dbReference type="SUPFAM" id="SSF55781">
    <property type="entry name" value="GAF domain-like"/>
    <property type="match status" value="1"/>
</dbReference>
<evidence type="ECO:0000313" key="14">
    <source>
        <dbReference type="EMBL" id="MDQ7248005.1"/>
    </source>
</evidence>
<dbReference type="Gene3D" id="3.30.450.40">
    <property type="match status" value="1"/>
</dbReference>
<name>A0ABU0YJV4_9PROT</name>
<keyword evidence="4" id="KW-0808">Transferase</keyword>
<dbReference type="InterPro" id="IPR013767">
    <property type="entry name" value="PAS_fold"/>
</dbReference>
<feature type="domain" description="PAS" evidence="12">
    <location>
        <begin position="40"/>
        <end position="110"/>
    </location>
</feature>
<dbReference type="Gene3D" id="3.30.565.10">
    <property type="entry name" value="Histidine kinase-like ATPase, C-terminal domain"/>
    <property type="match status" value="1"/>
</dbReference>
<proteinExistence type="predicted"/>
<dbReference type="Pfam" id="PF13581">
    <property type="entry name" value="HATPase_c_2"/>
    <property type="match status" value="1"/>
</dbReference>
<dbReference type="InterPro" id="IPR001610">
    <property type="entry name" value="PAC"/>
</dbReference>
<accession>A0ABU0YJV4</accession>
<dbReference type="InterPro" id="IPR036890">
    <property type="entry name" value="HATPase_C_sf"/>
</dbReference>
<dbReference type="PANTHER" id="PTHR41523:SF8">
    <property type="entry name" value="ETHYLENE RESPONSE SENSOR PROTEIN"/>
    <property type="match status" value="1"/>
</dbReference>
<evidence type="ECO:0000256" key="3">
    <source>
        <dbReference type="ARBA" id="ARBA00022553"/>
    </source>
</evidence>
<keyword evidence="9" id="KW-0175">Coiled coil</keyword>
<dbReference type="Pfam" id="PF07568">
    <property type="entry name" value="HisKA_2"/>
    <property type="match status" value="1"/>
</dbReference>
<keyword evidence="8" id="KW-0843">Virulence</keyword>
<evidence type="ECO:0000256" key="1">
    <source>
        <dbReference type="ARBA" id="ARBA00000085"/>
    </source>
</evidence>
<dbReference type="Pfam" id="PF00989">
    <property type="entry name" value="PAS"/>
    <property type="match status" value="2"/>
</dbReference>
<feature type="domain" description="PAS" evidence="12">
    <location>
        <begin position="454"/>
        <end position="490"/>
    </location>
</feature>
<dbReference type="InterPro" id="IPR003018">
    <property type="entry name" value="GAF"/>
</dbReference>
<protein>
    <recommendedName>
        <fullName evidence="2">histidine kinase</fullName>
        <ecNumber evidence="2">2.7.13.3</ecNumber>
    </recommendedName>
</protein>
<keyword evidence="5" id="KW-0547">Nucleotide-binding</keyword>
<dbReference type="InterPro" id="IPR011495">
    <property type="entry name" value="Sig_transdc_His_kin_sub2_dim/P"/>
</dbReference>
<comment type="caution">
    <text evidence="14">The sequence shown here is derived from an EMBL/GenBank/DDBJ whole genome shotgun (WGS) entry which is preliminary data.</text>
</comment>
<dbReference type="InterPro" id="IPR005467">
    <property type="entry name" value="His_kinase_dom"/>
</dbReference>
<dbReference type="InterPro" id="IPR029016">
    <property type="entry name" value="GAF-like_dom_sf"/>
</dbReference>
<dbReference type="EMBL" id="JAUYVI010000003">
    <property type="protein sequence ID" value="MDQ7248005.1"/>
    <property type="molecule type" value="Genomic_DNA"/>
</dbReference>
<evidence type="ECO:0000256" key="2">
    <source>
        <dbReference type="ARBA" id="ARBA00012438"/>
    </source>
</evidence>
<feature type="domain" description="PAS" evidence="12">
    <location>
        <begin position="328"/>
        <end position="397"/>
    </location>
</feature>
<dbReference type="Pfam" id="PF01590">
    <property type="entry name" value="GAF"/>
    <property type="match status" value="1"/>
</dbReference>
<evidence type="ECO:0000259" key="11">
    <source>
        <dbReference type="PROSITE" id="PS50109"/>
    </source>
</evidence>
<gene>
    <name evidence="14" type="ORF">Q8A70_10030</name>
</gene>
<reference evidence="15" key="1">
    <citation type="submission" date="2023-08" db="EMBL/GenBank/DDBJ databases">
        <title>Rhodospirillaceae gen. nov., a novel taxon isolated from the Yangtze River Yuezi River estuary sludge.</title>
        <authorList>
            <person name="Ruan L."/>
        </authorList>
    </citation>
    <scope>NUCLEOTIDE SEQUENCE [LARGE SCALE GENOMIC DNA]</scope>
    <source>
        <strain evidence="15">R-7</strain>
    </source>
</reference>
<evidence type="ECO:0000256" key="7">
    <source>
        <dbReference type="ARBA" id="ARBA00022840"/>
    </source>
</evidence>
<dbReference type="SUPFAM" id="SSF55785">
    <property type="entry name" value="PYP-like sensor domain (PAS domain)"/>
    <property type="match status" value="3"/>
</dbReference>
<keyword evidence="6" id="KW-0418">Kinase</keyword>
<evidence type="ECO:0000259" key="12">
    <source>
        <dbReference type="PROSITE" id="PS50112"/>
    </source>
</evidence>
<organism evidence="14 15">
    <name type="scientific">Dongia sedimenti</name>
    <dbReference type="NCBI Taxonomy" id="3064282"/>
    <lineage>
        <taxon>Bacteria</taxon>
        <taxon>Pseudomonadati</taxon>
        <taxon>Pseudomonadota</taxon>
        <taxon>Alphaproteobacteria</taxon>
        <taxon>Rhodospirillales</taxon>
        <taxon>Dongiaceae</taxon>
        <taxon>Dongia</taxon>
    </lineage>
</organism>
<dbReference type="EC" id="2.7.13.3" evidence="2"/>
<dbReference type="SUPFAM" id="SSF55874">
    <property type="entry name" value="ATPase domain of HSP90 chaperone/DNA topoisomerase II/histidine kinase"/>
    <property type="match status" value="1"/>
</dbReference>
<dbReference type="SMART" id="SM00091">
    <property type="entry name" value="PAS"/>
    <property type="match status" value="3"/>
</dbReference>
<sequence>MSVEDVAARLQGALAQPGEELATLHLPRIEILGETAQTQKSQRLSSTLDHAGVGIVEVDAEGRLLRVNRHLCALMGCGPEDLVGRSIFDESFAEDGGTDRARFQRQVAGEIDRYTIEKQIRRKDGSSFWASVDSCSVLDPAGHFLYAVRVQHDITDRKRAEAALARRAEEQSALFDFTDAMQQAHAPEQVHEAALDAILRALRCDRASILLADDAQVMRFVTARGLSDTYKRAVEGHSPWSPDEQQPQPVTIPDLRRSDLPEDLRASIEAEGIAAVAFIPLRQNRRLLGKFMAYYDTPHAFTEPEINIALTLARQLGFGLERMQAERAAQRLAAIVASSDDAIISKSLDGIIQTWNGGAERIFGYTAQEAIGQPVSILIPQDRQNEEPQILARIRAGERVDHFETIRQREDGRLIDISLSISPIRDEWGRIMGASKIARDITEKKEAEAKLRHNEQQLKDLLAAIPAAIYTTDAEGRVTYYNEKAVELAGRVPVIGSDEWCVTWKLFWPDGTPLPHDQCPMAVALKEGRAIRDAEAVAERPDGTRVPFIPYPTPLRDENGRVIGAINMLVDISERKQAETQQRILLNELNHRVKNNMQMLQSLLANAARNTQNPEAREVLGEASDRLAAMSAAQRVLYGTTDATRFDGEEFLDAVCKTAQHAFPDDVRIESRSNVGQLPNDAAMPLALILNELMTNAVKHGLKGQAGTIQIALEREGDAFVLCVADGGPGFDLDTVKRRSSGLQLVQGLARQLRGRFEVQRDPTRCVLHFT</sequence>
<dbReference type="NCBIfam" id="TIGR00229">
    <property type="entry name" value="sensory_box"/>
    <property type="match status" value="3"/>
</dbReference>
<evidence type="ECO:0000256" key="10">
    <source>
        <dbReference type="SAM" id="MobiDB-lite"/>
    </source>
</evidence>
<dbReference type="InterPro" id="IPR013656">
    <property type="entry name" value="PAS_4"/>
</dbReference>
<feature type="coiled-coil region" evidence="9">
    <location>
        <begin position="437"/>
        <end position="464"/>
    </location>
</feature>
<dbReference type="InterPro" id="IPR003594">
    <property type="entry name" value="HATPase_dom"/>
</dbReference>
<evidence type="ECO:0000259" key="13">
    <source>
        <dbReference type="PROSITE" id="PS50113"/>
    </source>
</evidence>
<dbReference type="SMART" id="SM00387">
    <property type="entry name" value="HATPase_c"/>
    <property type="match status" value="1"/>
</dbReference>
<dbReference type="PANTHER" id="PTHR41523">
    <property type="entry name" value="TWO-COMPONENT SYSTEM SENSOR PROTEIN"/>
    <property type="match status" value="1"/>
</dbReference>
<keyword evidence="15" id="KW-1185">Reference proteome</keyword>
<evidence type="ECO:0000256" key="9">
    <source>
        <dbReference type="SAM" id="Coils"/>
    </source>
</evidence>
<feature type="domain" description="PAC" evidence="13">
    <location>
        <begin position="114"/>
        <end position="166"/>
    </location>
</feature>
<dbReference type="PROSITE" id="PS50109">
    <property type="entry name" value="HIS_KIN"/>
    <property type="match status" value="1"/>
</dbReference>
<evidence type="ECO:0000256" key="6">
    <source>
        <dbReference type="ARBA" id="ARBA00022777"/>
    </source>
</evidence>
<dbReference type="RefSeq" id="WP_379955450.1">
    <property type="nucleotide sequence ID" value="NZ_JAUYVI010000003.1"/>
</dbReference>
<dbReference type="InterPro" id="IPR035965">
    <property type="entry name" value="PAS-like_dom_sf"/>
</dbReference>
<dbReference type="CDD" id="cd00130">
    <property type="entry name" value="PAS"/>
    <property type="match status" value="3"/>
</dbReference>
<dbReference type="Pfam" id="PF08448">
    <property type="entry name" value="PAS_4"/>
    <property type="match status" value="1"/>
</dbReference>
<dbReference type="PROSITE" id="PS50113">
    <property type="entry name" value="PAC"/>
    <property type="match status" value="3"/>
</dbReference>
<dbReference type="SMART" id="SM00086">
    <property type="entry name" value="PAC"/>
    <property type="match status" value="3"/>
</dbReference>
<comment type="catalytic activity">
    <reaction evidence="1">
        <text>ATP + protein L-histidine = ADP + protein N-phospho-L-histidine.</text>
        <dbReference type="EC" id="2.7.13.3"/>
    </reaction>
</comment>
<feature type="region of interest" description="Disordered" evidence="10">
    <location>
        <begin position="234"/>
        <end position="253"/>
    </location>
</feature>
<evidence type="ECO:0000256" key="8">
    <source>
        <dbReference type="ARBA" id="ARBA00023026"/>
    </source>
</evidence>
<keyword evidence="3" id="KW-0597">Phosphoprotein</keyword>
<dbReference type="InterPro" id="IPR000014">
    <property type="entry name" value="PAS"/>
</dbReference>
<feature type="domain" description="PAC" evidence="13">
    <location>
        <begin position="401"/>
        <end position="453"/>
    </location>
</feature>
<dbReference type="Proteomes" id="UP001230156">
    <property type="component" value="Unassembled WGS sequence"/>
</dbReference>
<dbReference type="Gene3D" id="3.30.450.20">
    <property type="entry name" value="PAS domain"/>
    <property type="match status" value="3"/>
</dbReference>
<evidence type="ECO:0000256" key="4">
    <source>
        <dbReference type="ARBA" id="ARBA00022679"/>
    </source>
</evidence>
<evidence type="ECO:0000256" key="5">
    <source>
        <dbReference type="ARBA" id="ARBA00022741"/>
    </source>
</evidence>
<dbReference type="InterPro" id="IPR000700">
    <property type="entry name" value="PAS-assoc_C"/>
</dbReference>
<dbReference type="PROSITE" id="PS50112">
    <property type="entry name" value="PAS"/>
    <property type="match status" value="3"/>
</dbReference>